<proteinExistence type="predicted"/>
<protein>
    <submittedName>
        <fullName evidence="1">Uncharacterized protein</fullName>
    </submittedName>
</protein>
<evidence type="ECO:0000313" key="1">
    <source>
        <dbReference type="EMBL" id="RNA09410.1"/>
    </source>
</evidence>
<accession>A0A3M7QDG5</accession>
<dbReference type="Proteomes" id="UP000276133">
    <property type="component" value="Unassembled WGS sequence"/>
</dbReference>
<sequence>MPIISLLKRKAKKYLEESIDYIQDGLDTSKDYPEASNTFRVNSSPGRNLEVFVHPNIPRSFSAIDISRGTQTNFVQIPKIILNHQRINPCMVTNQCRGTNSFPYAQNTNFILINPIVRPSNFNQTPRISPSNVSQRLVGNDEILACRLQQEFDNENRSRVRQSSNNILNNPIRPTVNITNYQLANRQTHRPYRESQTNRNIIMNQNQVKLFLFYA</sequence>
<organism evidence="1 2">
    <name type="scientific">Brachionus plicatilis</name>
    <name type="common">Marine rotifer</name>
    <name type="synonym">Brachionus muelleri</name>
    <dbReference type="NCBI Taxonomy" id="10195"/>
    <lineage>
        <taxon>Eukaryota</taxon>
        <taxon>Metazoa</taxon>
        <taxon>Spiralia</taxon>
        <taxon>Gnathifera</taxon>
        <taxon>Rotifera</taxon>
        <taxon>Eurotatoria</taxon>
        <taxon>Monogononta</taxon>
        <taxon>Pseudotrocha</taxon>
        <taxon>Ploima</taxon>
        <taxon>Brachionidae</taxon>
        <taxon>Brachionus</taxon>
    </lineage>
</organism>
<dbReference type="EMBL" id="REGN01006468">
    <property type="protein sequence ID" value="RNA09410.1"/>
    <property type="molecule type" value="Genomic_DNA"/>
</dbReference>
<dbReference type="AlphaFoldDB" id="A0A3M7QDG5"/>
<name>A0A3M7QDG5_BRAPC</name>
<reference evidence="1 2" key="1">
    <citation type="journal article" date="2018" name="Sci. Rep.">
        <title>Genomic signatures of local adaptation to the degree of environmental predictability in rotifers.</title>
        <authorList>
            <person name="Franch-Gras L."/>
            <person name="Hahn C."/>
            <person name="Garcia-Roger E.M."/>
            <person name="Carmona M.J."/>
            <person name="Serra M."/>
            <person name="Gomez A."/>
        </authorList>
    </citation>
    <scope>NUCLEOTIDE SEQUENCE [LARGE SCALE GENOMIC DNA]</scope>
    <source>
        <strain evidence="1">HYR1</strain>
    </source>
</reference>
<gene>
    <name evidence="1" type="ORF">BpHYR1_037921</name>
</gene>
<evidence type="ECO:0000313" key="2">
    <source>
        <dbReference type="Proteomes" id="UP000276133"/>
    </source>
</evidence>
<comment type="caution">
    <text evidence="1">The sequence shown here is derived from an EMBL/GenBank/DDBJ whole genome shotgun (WGS) entry which is preliminary data.</text>
</comment>
<keyword evidence="2" id="KW-1185">Reference proteome</keyword>